<dbReference type="PANTHER" id="PTHR43085">
    <property type="entry name" value="HEXOKINASE FAMILY MEMBER"/>
    <property type="match status" value="1"/>
</dbReference>
<dbReference type="PANTHER" id="PTHR43085:SF61">
    <property type="entry name" value="PFKB FAMILY CARBOHYDRATE KINASE"/>
    <property type="match status" value="1"/>
</dbReference>
<keyword evidence="2" id="KW-0808">Transferase</keyword>
<dbReference type="InterPro" id="IPR011611">
    <property type="entry name" value="PfkB_dom"/>
</dbReference>
<dbReference type="Proteomes" id="UP001386955">
    <property type="component" value="Unassembled WGS sequence"/>
</dbReference>
<dbReference type="Gene3D" id="3.40.1190.20">
    <property type="match status" value="1"/>
</dbReference>
<comment type="similarity">
    <text evidence="1">Belongs to the carbohydrate kinase PfkB family.</text>
</comment>
<dbReference type="InterPro" id="IPR029056">
    <property type="entry name" value="Ribokinase-like"/>
</dbReference>
<dbReference type="InterPro" id="IPR050306">
    <property type="entry name" value="PfkB_Carbo_kinase"/>
</dbReference>
<evidence type="ECO:0000313" key="6">
    <source>
        <dbReference type="Proteomes" id="UP001386955"/>
    </source>
</evidence>
<evidence type="ECO:0000313" key="5">
    <source>
        <dbReference type="EMBL" id="KAK7410005.1"/>
    </source>
</evidence>
<reference evidence="5 6" key="1">
    <citation type="submission" date="2024-01" db="EMBL/GenBank/DDBJ databases">
        <title>The genomes of 5 underutilized Papilionoideae crops provide insights into root nodulation and disease resistanc.</title>
        <authorList>
            <person name="Jiang F."/>
        </authorList>
    </citation>
    <scope>NUCLEOTIDE SEQUENCE [LARGE SCALE GENOMIC DNA]</scope>
    <source>
        <strain evidence="5">DUOXIRENSHENG_FW03</strain>
        <tissue evidence="5">Leaves</tissue>
    </source>
</reference>
<evidence type="ECO:0000259" key="4">
    <source>
        <dbReference type="Pfam" id="PF00294"/>
    </source>
</evidence>
<dbReference type="AlphaFoldDB" id="A0AAN9SYG9"/>
<evidence type="ECO:0000256" key="2">
    <source>
        <dbReference type="ARBA" id="ARBA00022679"/>
    </source>
</evidence>
<evidence type="ECO:0000256" key="3">
    <source>
        <dbReference type="ARBA" id="ARBA00022777"/>
    </source>
</evidence>
<keyword evidence="6" id="KW-1185">Reference proteome</keyword>
<organism evidence="5 6">
    <name type="scientific">Psophocarpus tetragonolobus</name>
    <name type="common">Winged bean</name>
    <name type="synonym">Dolichos tetragonolobus</name>
    <dbReference type="NCBI Taxonomy" id="3891"/>
    <lineage>
        <taxon>Eukaryota</taxon>
        <taxon>Viridiplantae</taxon>
        <taxon>Streptophyta</taxon>
        <taxon>Embryophyta</taxon>
        <taxon>Tracheophyta</taxon>
        <taxon>Spermatophyta</taxon>
        <taxon>Magnoliopsida</taxon>
        <taxon>eudicotyledons</taxon>
        <taxon>Gunneridae</taxon>
        <taxon>Pentapetalae</taxon>
        <taxon>rosids</taxon>
        <taxon>fabids</taxon>
        <taxon>Fabales</taxon>
        <taxon>Fabaceae</taxon>
        <taxon>Papilionoideae</taxon>
        <taxon>50 kb inversion clade</taxon>
        <taxon>NPAAA clade</taxon>
        <taxon>indigoferoid/millettioid clade</taxon>
        <taxon>Phaseoleae</taxon>
        <taxon>Psophocarpus</taxon>
    </lineage>
</organism>
<dbReference type="SUPFAM" id="SSF53613">
    <property type="entry name" value="Ribokinase-like"/>
    <property type="match status" value="1"/>
</dbReference>
<name>A0AAN9SYG9_PSOTE</name>
<feature type="domain" description="Carbohydrate kinase PfkB" evidence="4">
    <location>
        <begin position="2"/>
        <end position="114"/>
    </location>
</feature>
<evidence type="ECO:0000256" key="1">
    <source>
        <dbReference type="ARBA" id="ARBA00010688"/>
    </source>
</evidence>
<comment type="caution">
    <text evidence="5">The sequence shown here is derived from an EMBL/GenBank/DDBJ whole genome shotgun (WGS) entry which is preliminary data.</text>
</comment>
<keyword evidence="3" id="KW-0418">Kinase</keyword>
<dbReference type="GO" id="GO:0008865">
    <property type="term" value="F:fructokinase activity"/>
    <property type="evidence" value="ECO:0007669"/>
    <property type="project" value="TreeGrafter"/>
</dbReference>
<gene>
    <name evidence="5" type="ORF">VNO78_00462</name>
</gene>
<proteinExistence type="inferred from homology"/>
<dbReference type="GO" id="GO:0006000">
    <property type="term" value="P:fructose metabolic process"/>
    <property type="evidence" value="ECO:0007669"/>
    <property type="project" value="TreeGrafter"/>
</dbReference>
<accession>A0AAN9SYG9</accession>
<dbReference type="GO" id="GO:0005829">
    <property type="term" value="C:cytosol"/>
    <property type="evidence" value="ECO:0007669"/>
    <property type="project" value="TreeGrafter"/>
</dbReference>
<dbReference type="Pfam" id="PF00294">
    <property type="entry name" value="PfkB"/>
    <property type="match status" value="1"/>
</dbReference>
<dbReference type="EMBL" id="JAYMYS010000001">
    <property type="protein sequence ID" value="KAK7410005.1"/>
    <property type="molecule type" value="Genomic_DNA"/>
</dbReference>
<protein>
    <recommendedName>
        <fullName evidence="4">Carbohydrate kinase PfkB domain-containing protein</fullName>
    </recommendedName>
</protein>
<sequence>MAKVGADEFGYMLADILKQNNVETSGVKFDLNARNALAFVTLSADREHEFLFSLNPSANMLLQESDLDENLIKSLIDEPCKSAHLTALKIAKEFGCILSYDPDLRLVLWPSGKAARICPWPLPLNSVVASITSTTGLCRSSINATTNICHYVEDQEVGIGYKGGEKVVLDHEKYMREEKKLLGFFDSVVYNVLDGKVCTTVAFLLALVKMTPKLDIVVLQGVPLEQCKKNDDDEEEQDEAIFASGKMGWSTEEEKEIIKTSKGEIYASSVVVVSDDLLMIGHALSMLEAVVTIT</sequence>